<dbReference type="EMBL" id="PFWU01000002">
    <property type="protein sequence ID" value="PJA46369.1"/>
    <property type="molecule type" value="Genomic_DNA"/>
</dbReference>
<protein>
    <submittedName>
        <fullName evidence="1">Uncharacterized protein</fullName>
    </submittedName>
</protein>
<reference evidence="2" key="1">
    <citation type="submission" date="2017-09" db="EMBL/GenBank/DDBJ databases">
        <title>Depth-based differentiation of microbial function through sediment-hosted aquifers and enrichment of novel symbionts in the deep terrestrial subsurface.</title>
        <authorList>
            <person name="Probst A.J."/>
            <person name="Ladd B."/>
            <person name="Jarett J.K."/>
            <person name="Geller-Mcgrath D.E."/>
            <person name="Sieber C.M.K."/>
            <person name="Emerson J.B."/>
            <person name="Anantharaman K."/>
            <person name="Thomas B.C."/>
            <person name="Malmstrom R."/>
            <person name="Stieglmeier M."/>
            <person name="Klingl A."/>
            <person name="Woyke T."/>
            <person name="Ryan C.M."/>
            <person name="Banfield J.F."/>
        </authorList>
    </citation>
    <scope>NUCLEOTIDE SEQUENCE [LARGE SCALE GENOMIC DNA]</scope>
</reference>
<dbReference type="AlphaFoldDB" id="A0A2M7XER8"/>
<comment type="caution">
    <text evidence="1">The sequence shown here is derived from an EMBL/GenBank/DDBJ whole genome shotgun (WGS) entry which is preliminary data.</text>
</comment>
<evidence type="ECO:0000313" key="1">
    <source>
        <dbReference type="EMBL" id="PJA46369.1"/>
    </source>
</evidence>
<accession>A0A2M7XER8</accession>
<name>A0A2M7XER8_9BACT</name>
<organism evidence="1 2">
    <name type="scientific">Candidatus Uhrbacteria bacterium CG_4_9_14_3_um_filter_50_9</name>
    <dbReference type="NCBI Taxonomy" id="1975035"/>
    <lineage>
        <taxon>Bacteria</taxon>
        <taxon>Candidatus Uhriibacteriota</taxon>
    </lineage>
</organism>
<dbReference type="Proteomes" id="UP000229385">
    <property type="component" value="Unassembled WGS sequence"/>
</dbReference>
<gene>
    <name evidence="1" type="ORF">CO174_00265</name>
</gene>
<sequence>MSVHPIQLRVTSILRGFNICFYLRGEQLLLFVPSQGMGWHMTNPVVASSLKLLFEALWKNGKSVQP</sequence>
<evidence type="ECO:0000313" key="2">
    <source>
        <dbReference type="Proteomes" id="UP000229385"/>
    </source>
</evidence>
<proteinExistence type="predicted"/>